<evidence type="ECO:0000313" key="2">
    <source>
        <dbReference type="Proteomes" id="UP001244341"/>
    </source>
</evidence>
<dbReference type="EMBL" id="CP126213">
    <property type="protein sequence ID" value="WIA15411.1"/>
    <property type="molecule type" value="Genomic_DNA"/>
</dbReference>
<dbReference type="PRINTS" id="PR00081">
    <property type="entry name" value="GDHRDH"/>
</dbReference>
<dbReference type="Proteomes" id="UP001244341">
    <property type="component" value="Chromosome 6b"/>
</dbReference>
<dbReference type="PANTHER" id="PTHR43544">
    <property type="entry name" value="SHORT-CHAIN DEHYDROGENASE/REDUCTASE"/>
    <property type="match status" value="1"/>
</dbReference>
<dbReference type="InterPro" id="IPR002347">
    <property type="entry name" value="SDR_fam"/>
</dbReference>
<dbReference type="Gene3D" id="3.40.50.720">
    <property type="entry name" value="NAD(P)-binding Rossmann-like Domain"/>
    <property type="match status" value="1"/>
</dbReference>
<name>A0ABY8U4N4_TETOB</name>
<sequence length="270" mass="28001">MSNHNLYALVTGGNRGIGLEVCKQLVERKKPVILTCRNLEAGKAAAAELSKNGTDVRVLSLDTGSAASINELAQHIKSEYDQKIDLLVNNAGILVRAAWDKPTYDTTLAVNTAGPVLLSQSLLPLLAPGALIINVSSGLGKLANLSPDYVEAVAAMSSIDAFKEPAAAVPFNADSSMGSAAPGAGGMCPTYCVAKALLNKAGQLLAADDVFKQRGVSVVAVCPGWCRTDMGGEGADRSGAEGAASVLAPWLKWDSSMNGGFSRDGEPQEW</sequence>
<dbReference type="PANTHER" id="PTHR43544:SF12">
    <property type="entry name" value="NAD(P)-BINDING ROSSMANN-FOLD SUPERFAMILY PROTEIN"/>
    <property type="match status" value="1"/>
</dbReference>
<dbReference type="Pfam" id="PF00106">
    <property type="entry name" value="adh_short"/>
    <property type="match status" value="1"/>
</dbReference>
<keyword evidence="2" id="KW-1185">Reference proteome</keyword>
<accession>A0ABY8U4N4</accession>
<dbReference type="SUPFAM" id="SSF51735">
    <property type="entry name" value="NAD(P)-binding Rossmann-fold domains"/>
    <property type="match status" value="1"/>
</dbReference>
<reference evidence="1 2" key="1">
    <citation type="submission" date="2023-05" db="EMBL/GenBank/DDBJ databases">
        <title>A 100% complete, gapless, phased diploid assembly of the Scenedesmus obliquus UTEX 3031 genome.</title>
        <authorList>
            <person name="Biondi T.C."/>
            <person name="Hanschen E.R."/>
            <person name="Kwon T."/>
            <person name="Eng W."/>
            <person name="Kruse C.P.S."/>
            <person name="Koehler S.I."/>
            <person name="Kunde Y."/>
            <person name="Gleasner C.D."/>
            <person name="You Mak K.T."/>
            <person name="Polle J."/>
            <person name="Hovde B.T."/>
            <person name="Starkenburg S.R."/>
        </authorList>
    </citation>
    <scope>NUCLEOTIDE SEQUENCE [LARGE SCALE GENOMIC DNA]</scope>
    <source>
        <strain evidence="1 2">DOE0152z</strain>
    </source>
</reference>
<evidence type="ECO:0000313" key="1">
    <source>
        <dbReference type="EMBL" id="WIA15411.1"/>
    </source>
</evidence>
<proteinExistence type="predicted"/>
<organism evidence="1 2">
    <name type="scientific">Tetradesmus obliquus</name>
    <name type="common">Green alga</name>
    <name type="synonym">Acutodesmus obliquus</name>
    <dbReference type="NCBI Taxonomy" id="3088"/>
    <lineage>
        <taxon>Eukaryota</taxon>
        <taxon>Viridiplantae</taxon>
        <taxon>Chlorophyta</taxon>
        <taxon>core chlorophytes</taxon>
        <taxon>Chlorophyceae</taxon>
        <taxon>CS clade</taxon>
        <taxon>Sphaeropleales</taxon>
        <taxon>Scenedesmaceae</taxon>
        <taxon>Tetradesmus</taxon>
    </lineage>
</organism>
<gene>
    <name evidence="1" type="ORF">OEZ85_002065</name>
</gene>
<protein>
    <submittedName>
        <fullName evidence="1">Uncharacterized protein</fullName>
    </submittedName>
</protein>
<dbReference type="InterPro" id="IPR051468">
    <property type="entry name" value="Fungal_SecMetab_SDRs"/>
</dbReference>
<dbReference type="InterPro" id="IPR036291">
    <property type="entry name" value="NAD(P)-bd_dom_sf"/>
</dbReference>